<feature type="compositionally biased region" description="Basic and acidic residues" evidence="1">
    <location>
        <begin position="687"/>
        <end position="697"/>
    </location>
</feature>
<dbReference type="EMBL" id="FO082268">
    <property type="protein sequence ID" value="CCO18445.1"/>
    <property type="molecule type" value="Genomic_DNA"/>
</dbReference>
<dbReference type="KEGG" id="bpg:Bathy11g02890"/>
<feature type="region of interest" description="Disordered" evidence="1">
    <location>
        <begin position="662"/>
        <end position="697"/>
    </location>
</feature>
<gene>
    <name evidence="2" type="ordered locus">Bathy11g02890</name>
</gene>
<protein>
    <submittedName>
        <fullName evidence="2">Uncharacterized protein</fullName>
    </submittedName>
</protein>
<feature type="region of interest" description="Disordered" evidence="1">
    <location>
        <begin position="1"/>
        <end position="57"/>
    </location>
</feature>
<feature type="compositionally biased region" description="Low complexity" evidence="1">
    <location>
        <begin position="14"/>
        <end position="36"/>
    </location>
</feature>
<organism evidence="2 3">
    <name type="scientific">Bathycoccus prasinos</name>
    <dbReference type="NCBI Taxonomy" id="41875"/>
    <lineage>
        <taxon>Eukaryota</taxon>
        <taxon>Viridiplantae</taxon>
        <taxon>Chlorophyta</taxon>
        <taxon>Mamiellophyceae</taxon>
        <taxon>Mamiellales</taxon>
        <taxon>Bathycoccaceae</taxon>
        <taxon>Bathycoccus</taxon>
    </lineage>
</organism>
<sequence length="697" mass="79181">MKARPLSSHAHPLSTSFSSSSSSSLRMTTTQTTTPSKAKRRTAKPPTSTFTTPDDDESDANISGIAFKSLVSKWNDASVSEREELLKKITGCDPLQLKYDEKEVIDFLTFSIEIDKIIHRQQYLNDESWFRWVQERQNFHDTCEEIHLNSSRYIKREIAKQLLEERHRLGDALFWQAMGDEDSFLSHNTHWLIVVERGAPEKTRTLRASEYTDIMMEKGRENIVESTILNGCMAGLHQQGLVQSDPKGGCCTTKFALFDLFYCTAEQAFFNENENIQYVLFSCSDLLASIGPKHWKANNEGFIPRDEVIDLHVRARPKQGYAGIAGKIVVEAMRLSAEALAKLCQKYNIFIIVHSAKVRDVLAGSETRVRLRLWFERTLAHSCAPCCHAFGGRWSGLSIGSLTSSMDMNRSGCKQELLESLLVQSSKAFQVYRGIIQKRQGVYGNYETVQNAMNICIERVLASAEELSSDENPVKTFGDLFMALSRKPFSKYEDLSALGFKVGVFANDRKKKFFLRDTNTKTLQPALEAKINWEKMMEENFWGTRIVDGKLNYCCPLGKVPGCEGVCDFLTDNKSNLKRHIASDKRIIETRREAFEKGTLRDKEFLCKHEDCKNCAGFGTNFALTRHTKEVHGKKAIACNFCGAQWPATRPEKLRVHEQSCPKRFQQQQGQNETRARNTKQLSLVDAWKRRDNAGAP</sequence>
<accession>K8F103</accession>
<keyword evidence="3" id="KW-1185">Reference proteome</keyword>
<dbReference type="GeneID" id="19012968"/>
<name>K8F103_9CHLO</name>
<proteinExistence type="predicted"/>
<evidence type="ECO:0000313" key="2">
    <source>
        <dbReference type="EMBL" id="CCO18445.1"/>
    </source>
</evidence>
<dbReference type="RefSeq" id="XP_007510100.1">
    <property type="nucleotide sequence ID" value="XM_007510038.1"/>
</dbReference>
<evidence type="ECO:0000256" key="1">
    <source>
        <dbReference type="SAM" id="MobiDB-lite"/>
    </source>
</evidence>
<reference evidence="2 3" key="1">
    <citation type="submission" date="2011-10" db="EMBL/GenBank/DDBJ databases">
        <authorList>
            <person name="Genoscope - CEA"/>
        </authorList>
    </citation>
    <scope>NUCLEOTIDE SEQUENCE [LARGE SCALE GENOMIC DNA]</scope>
    <source>
        <strain evidence="2 3">RCC 1105</strain>
    </source>
</reference>
<dbReference type="Proteomes" id="UP000198341">
    <property type="component" value="Chromosome 11"/>
</dbReference>
<evidence type="ECO:0000313" key="3">
    <source>
        <dbReference type="Proteomes" id="UP000198341"/>
    </source>
</evidence>
<dbReference type="AlphaFoldDB" id="K8F103"/>